<evidence type="ECO:0000256" key="5">
    <source>
        <dbReference type="ARBA" id="ARBA00023002"/>
    </source>
</evidence>
<keyword evidence="3" id="KW-0285">Flavoprotein</keyword>
<dbReference type="RefSeq" id="WP_054732454.1">
    <property type="nucleotide sequence ID" value="NZ_CP009429.1"/>
</dbReference>
<evidence type="ECO:0000313" key="8">
    <source>
        <dbReference type="Proteomes" id="UP000076088"/>
    </source>
</evidence>
<keyword evidence="8" id="KW-1185">Reference proteome</keyword>
<dbReference type="GO" id="GO:0016491">
    <property type="term" value="F:oxidoreductase activity"/>
    <property type="evidence" value="ECO:0007669"/>
    <property type="project" value="UniProtKB-KW"/>
</dbReference>
<reference evidence="8" key="1">
    <citation type="submission" date="2015-11" db="EMBL/GenBank/DDBJ databases">
        <title>Complete genome sequence of a polyethylene-glycol degrader Sphingopyxis macrogoltabida 203N (NBRC 111659).</title>
        <authorList>
            <person name="Yoshiyuki O."/>
            <person name="Shouta N."/>
            <person name="Nagata Y."/>
            <person name="Numata M."/>
            <person name="Tsuchikane K."/>
            <person name="Hosoyama A."/>
            <person name="Yamazoe A."/>
            <person name="Tsuda M."/>
            <person name="Fujita N."/>
            <person name="Kawai F."/>
        </authorList>
    </citation>
    <scope>NUCLEOTIDE SEQUENCE [LARGE SCALE GENOMIC DNA]</scope>
    <source>
        <strain evidence="8">203N</strain>
    </source>
</reference>
<evidence type="ECO:0000256" key="4">
    <source>
        <dbReference type="ARBA" id="ARBA00022643"/>
    </source>
</evidence>
<protein>
    <submittedName>
        <fullName evidence="7">NADH dehydrogenase</fullName>
    </submittedName>
</protein>
<proteinExistence type="inferred from homology"/>
<organism evidence="7 8">
    <name type="scientific">Sphingopyxis macrogoltabida</name>
    <name type="common">Sphingomonas macrogoltabidus</name>
    <dbReference type="NCBI Taxonomy" id="33050"/>
    <lineage>
        <taxon>Bacteria</taxon>
        <taxon>Pseudomonadati</taxon>
        <taxon>Pseudomonadota</taxon>
        <taxon>Alphaproteobacteria</taxon>
        <taxon>Sphingomonadales</taxon>
        <taxon>Sphingomonadaceae</taxon>
        <taxon>Sphingopyxis</taxon>
    </lineage>
</organism>
<feature type="domain" description="Nitroreductase" evidence="6">
    <location>
        <begin position="22"/>
        <end position="210"/>
    </location>
</feature>
<sequence length="238" mass="26389">MPVTDTLSPPTATASVTDALHRRRSVRAFTDRPVDPAQLRDIFAAAQRAPSGGNLQPWQATVLTGAPWQAVQDAVATRIAMGREGYEPEYDIYPKGLTDPWESRRYGVGEALYASLGIPREDKPARLDQFRHNYRGFGAPVMLFLHCSRIMGPPQWSDMGMWLQSVMLLLVEHGLASCPQECWAMYGATVRRTLGLGDDQILFSGLAIGYADEGAAVNRWPVPRVELEDVIDWQGFGE</sequence>
<name>A0AAC9AYR4_SPHMC</name>
<comment type="cofactor">
    <cofactor evidence="1">
        <name>FMN</name>
        <dbReference type="ChEBI" id="CHEBI:58210"/>
    </cofactor>
</comment>
<accession>A0AAC9AYR4</accession>
<evidence type="ECO:0000313" key="7">
    <source>
        <dbReference type="EMBL" id="AMU92377.1"/>
    </source>
</evidence>
<evidence type="ECO:0000259" key="6">
    <source>
        <dbReference type="Pfam" id="PF00881"/>
    </source>
</evidence>
<dbReference type="EMBL" id="CP013344">
    <property type="protein sequence ID" value="AMU92377.1"/>
    <property type="molecule type" value="Genomic_DNA"/>
</dbReference>
<reference evidence="7 8" key="2">
    <citation type="journal article" date="2016" name="Genome Announc.">
        <title>Complete Genome Sequence of Sphingopyxis macrogoltabida Strain 203N (NBRC 111659), a Polyethylene Glycol Degrader.</title>
        <authorList>
            <person name="Ohtsubo Y."/>
            <person name="Nonoyama S."/>
            <person name="Nagata Y."/>
            <person name="Numata M."/>
            <person name="Tsuchikane K."/>
            <person name="Hosoyama A."/>
            <person name="Yamazoe A."/>
            <person name="Tsuda M."/>
            <person name="Fujita N."/>
            <person name="Kawai F."/>
        </authorList>
    </citation>
    <scope>NUCLEOTIDE SEQUENCE [LARGE SCALE GENOMIC DNA]</scope>
    <source>
        <strain evidence="7 8">203N</strain>
    </source>
</reference>
<dbReference type="PANTHER" id="PTHR43673:SF2">
    <property type="entry name" value="NITROREDUCTASE"/>
    <property type="match status" value="1"/>
</dbReference>
<dbReference type="Gene3D" id="3.40.109.10">
    <property type="entry name" value="NADH Oxidase"/>
    <property type="match status" value="1"/>
</dbReference>
<evidence type="ECO:0000256" key="3">
    <source>
        <dbReference type="ARBA" id="ARBA00022630"/>
    </source>
</evidence>
<evidence type="ECO:0000256" key="1">
    <source>
        <dbReference type="ARBA" id="ARBA00001917"/>
    </source>
</evidence>
<dbReference type="InterPro" id="IPR029479">
    <property type="entry name" value="Nitroreductase"/>
</dbReference>
<dbReference type="Pfam" id="PF00881">
    <property type="entry name" value="Nitroreductase"/>
    <property type="match status" value="1"/>
</dbReference>
<comment type="similarity">
    <text evidence="2">Belongs to the nitroreductase family.</text>
</comment>
<gene>
    <name evidence="7" type="ORF">ATM17_25505</name>
</gene>
<dbReference type="CDD" id="cd02136">
    <property type="entry name" value="PnbA_NfnB-like"/>
    <property type="match status" value="1"/>
</dbReference>
<keyword evidence="4" id="KW-0288">FMN</keyword>
<keyword evidence="5" id="KW-0560">Oxidoreductase</keyword>
<dbReference type="PANTHER" id="PTHR43673">
    <property type="entry name" value="NAD(P)H NITROREDUCTASE YDGI-RELATED"/>
    <property type="match status" value="1"/>
</dbReference>
<dbReference type="InterPro" id="IPR000415">
    <property type="entry name" value="Nitroreductase-like"/>
</dbReference>
<evidence type="ECO:0000256" key="2">
    <source>
        <dbReference type="ARBA" id="ARBA00007118"/>
    </source>
</evidence>
<dbReference type="SUPFAM" id="SSF55469">
    <property type="entry name" value="FMN-dependent nitroreductase-like"/>
    <property type="match status" value="1"/>
</dbReference>
<dbReference type="Proteomes" id="UP000076088">
    <property type="component" value="Chromosome"/>
</dbReference>
<dbReference type="AlphaFoldDB" id="A0AAC9AYR4"/>